<reference evidence="1 2" key="1">
    <citation type="submission" date="2015-11" db="EMBL/GenBank/DDBJ databases">
        <title>The genome of Debaryomyces fabryi.</title>
        <authorList>
            <person name="Tafer H."/>
            <person name="Lopandic K."/>
        </authorList>
    </citation>
    <scope>NUCLEOTIDE SEQUENCE [LARGE SCALE GENOMIC DNA]</scope>
    <source>
        <strain evidence="1 2">CBS 789</strain>
    </source>
</reference>
<dbReference type="EMBL" id="LMYN01000003">
    <property type="protein sequence ID" value="KSA03952.1"/>
    <property type="molecule type" value="Genomic_DNA"/>
</dbReference>
<dbReference type="OrthoDB" id="10381234at2759"/>
<sequence length="137" mass="13922">MANTELLLDTSATTSFTDQMSSATGLDNLQLVTSLSMSKGQHQDAAEISNSANDDILVASSSAADATGSFKASSALRTLTLQSSASGSSSGSGELSSLAANTGLMTSANMGEGNKSNMKMKWAYSSFVVASFILGCI</sequence>
<dbReference type="RefSeq" id="XP_015470054.1">
    <property type="nucleotide sequence ID" value="XM_015609052.1"/>
</dbReference>
<comment type="caution">
    <text evidence="1">The sequence shown here is derived from an EMBL/GenBank/DDBJ whole genome shotgun (WGS) entry which is preliminary data.</text>
</comment>
<organism evidence="1 2">
    <name type="scientific">Debaryomyces fabryi</name>
    <dbReference type="NCBI Taxonomy" id="58627"/>
    <lineage>
        <taxon>Eukaryota</taxon>
        <taxon>Fungi</taxon>
        <taxon>Dikarya</taxon>
        <taxon>Ascomycota</taxon>
        <taxon>Saccharomycotina</taxon>
        <taxon>Pichiomycetes</taxon>
        <taxon>Debaryomycetaceae</taxon>
        <taxon>Debaryomyces</taxon>
    </lineage>
</organism>
<evidence type="ECO:0000313" key="1">
    <source>
        <dbReference type="EMBL" id="KSA03952.1"/>
    </source>
</evidence>
<keyword evidence="2" id="KW-1185">Reference proteome</keyword>
<protein>
    <submittedName>
        <fullName evidence="1">Uncharacterized protein</fullName>
    </submittedName>
</protein>
<name>A0A0V1Q626_9ASCO</name>
<gene>
    <name evidence="1" type="ORF">AC631_00222</name>
</gene>
<dbReference type="AlphaFoldDB" id="A0A0V1Q626"/>
<accession>A0A0V1Q626</accession>
<dbReference type="Proteomes" id="UP000054251">
    <property type="component" value="Unassembled WGS sequence"/>
</dbReference>
<evidence type="ECO:0000313" key="2">
    <source>
        <dbReference type="Proteomes" id="UP000054251"/>
    </source>
</evidence>
<dbReference type="GeneID" id="26837231"/>
<proteinExistence type="predicted"/>